<sequence length="389" mass="43091">MIRQKQRLHRFSGFSIRRSFSQTSSQKSAEPAKESVPIIRSLFAAFAGVGAVSAAATLVESSTAESCLPYSEKGQRYDQDTFAGRFCRMKLACDPSLLIYTEEQVRDAQSVLEKAAQHKNDRSMDRELWEAKRIVDAAVHPDTKEFIPRPFRMSGYVPYNGPISVSMVASTSTVPLLFWSWVNQSQNALVNYYNRNAASHMSNETLLKSYSAAVGSALVVAFGLATFIRKRHSPTRAKELMKFVAFPSAIVASSLNCYIVRSPEIETGVPLLDGEGNNVCEGETSSIAAKRGVYSTTLSRALLQAPVYLLPPLLLSGPLQNFVKQRPAIRIPLTTFLILTAFGIGLPATVAIFPQIGSITPEEVEPKYQHLKDPKTREQYTIYYYNKGL</sequence>
<feature type="transmembrane region" description="Helical" evidence="9">
    <location>
        <begin position="210"/>
        <end position="228"/>
    </location>
</feature>
<dbReference type="PANTHER" id="PTHR11153:SF8">
    <property type="entry name" value="SIDEROFLEXIN-1"/>
    <property type="match status" value="1"/>
</dbReference>
<comment type="subcellular location">
    <subcellularLocation>
        <location evidence="1">Mitochondrion membrane</location>
        <topology evidence="1">Multi-pass membrane protein</topology>
    </subcellularLocation>
</comment>
<dbReference type="GO" id="GO:0015075">
    <property type="term" value="F:monoatomic ion transmembrane transporter activity"/>
    <property type="evidence" value="ECO:0007669"/>
    <property type="project" value="InterPro"/>
</dbReference>
<keyword evidence="3" id="KW-0813">Transport</keyword>
<evidence type="ECO:0000256" key="9">
    <source>
        <dbReference type="SAM" id="Phobius"/>
    </source>
</evidence>
<keyword evidence="8 9" id="KW-0472">Membrane</keyword>
<dbReference type="Proteomes" id="UP001295423">
    <property type="component" value="Unassembled WGS sequence"/>
</dbReference>
<feature type="transmembrane region" description="Helical" evidence="9">
    <location>
        <begin position="159"/>
        <end position="182"/>
    </location>
</feature>
<dbReference type="Pfam" id="PF03820">
    <property type="entry name" value="SFXNs"/>
    <property type="match status" value="1"/>
</dbReference>
<keyword evidence="4 9" id="KW-0812">Transmembrane</keyword>
<proteinExistence type="inferred from homology"/>
<dbReference type="AlphaFoldDB" id="A0AAD2GA59"/>
<feature type="transmembrane region" description="Helical" evidence="9">
    <location>
        <begin position="331"/>
        <end position="353"/>
    </location>
</feature>
<dbReference type="GO" id="GO:0005743">
    <property type="term" value="C:mitochondrial inner membrane"/>
    <property type="evidence" value="ECO:0007669"/>
    <property type="project" value="TreeGrafter"/>
</dbReference>
<gene>
    <name evidence="10" type="ORF">CYCCA115_LOCUS21235</name>
</gene>
<comment type="similarity">
    <text evidence="2">Belongs to the sideroflexin family.</text>
</comment>
<reference evidence="10" key="1">
    <citation type="submission" date="2023-08" db="EMBL/GenBank/DDBJ databases">
        <authorList>
            <person name="Audoor S."/>
            <person name="Bilcke G."/>
        </authorList>
    </citation>
    <scope>NUCLEOTIDE SEQUENCE</scope>
</reference>
<accession>A0AAD2GA59</accession>
<keyword evidence="7" id="KW-0496">Mitochondrion</keyword>
<dbReference type="InterPro" id="IPR004686">
    <property type="entry name" value="Mtc"/>
</dbReference>
<evidence type="ECO:0000313" key="11">
    <source>
        <dbReference type="Proteomes" id="UP001295423"/>
    </source>
</evidence>
<evidence type="ECO:0008006" key="12">
    <source>
        <dbReference type="Google" id="ProtNLM"/>
    </source>
</evidence>
<evidence type="ECO:0000256" key="6">
    <source>
        <dbReference type="ARBA" id="ARBA00022989"/>
    </source>
</evidence>
<evidence type="ECO:0000313" key="10">
    <source>
        <dbReference type="EMBL" id="CAJ1965642.1"/>
    </source>
</evidence>
<dbReference type="PANTHER" id="PTHR11153">
    <property type="entry name" value="SIDEROFLEXIN"/>
    <property type="match status" value="1"/>
</dbReference>
<dbReference type="GO" id="GO:0140300">
    <property type="term" value="P:serine import into mitochondrion"/>
    <property type="evidence" value="ECO:0007669"/>
    <property type="project" value="TreeGrafter"/>
</dbReference>
<organism evidence="10 11">
    <name type="scientific">Cylindrotheca closterium</name>
    <dbReference type="NCBI Taxonomy" id="2856"/>
    <lineage>
        <taxon>Eukaryota</taxon>
        <taxon>Sar</taxon>
        <taxon>Stramenopiles</taxon>
        <taxon>Ochrophyta</taxon>
        <taxon>Bacillariophyta</taxon>
        <taxon>Bacillariophyceae</taxon>
        <taxon>Bacillariophycidae</taxon>
        <taxon>Bacillariales</taxon>
        <taxon>Bacillariaceae</taxon>
        <taxon>Cylindrotheca</taxon>
    </lineage>
</organism>
<evidence type="ECO:0000256" key="4">
    <source>
        <dbReference type="ARBA" id="ARBA00022692"/>
    </source>
</evidence>
<protein>
    <recommendedName>
        <fullName evidence="12">Sidoreflexin</fullName>
    </recommendedName>
</protein>
<keyword evidence="5" id="KW-0029">Amino-acid transport</keyword>
<evidence type="ECO:0000256" key="2">
    <source>
        <dbReference type="ARBA" id="ARBA00005974"/>
    </source>
</evidence>
<name>A0AAD2GA59_9STRA</name>
<dbReference type="EMBL" id="CAKOGP040002213">
    <property type="protein sequence ID" value="CAJ1965642.1"/>
    <property type="molecule type" value="Genomic_DNA"/>
</dbReference>
<keyword evidence="6 9" id="KW-1133">Transmembrane helix</keyword>
<evidence type="ECO:0000256" key="3">
    <source>
        <dbReference type="ARBA" id="ARBA00022448"/>
    </source>
</evidence>
<evidence type="ECO:0000256" key="7">
    <source>
        <dbReference type="ARBA" id="ARBA00023128"/>
    </source>
</evidence>
<evidence type="ECO:0000256" key="5">
    <source>
        <dbReference type="ARBA" id="ARBA00022970"/>
    </source>
</evidence>
<keyword evidence="11" id="KW-1185">Reference proteome</keyword>
<evidence type="ECO:0000256" key="1">
    <source>
        <dbReference type="ARBA" id="ARBA00004225"/>
    </source>
</evidence>
<evidence type="ECO:0000256" key="8">
    <source>
        <dbReference type="ARBA" id="ARBA00023136"/>
    </source>
</evidence>
<comment type="caution">
    <text evidence="10">The sequence shown here is derived from an EMBL/GenBank/DDBJ whole genome shotgun (WGS) entry which is preliminary data.</text>
</comment>